<evidence type="ECO:0000259" key="3">
    <source>
        <dbReference type="PROSITE" id="PS50158"/>
    </source>
</evidence>
<feature type="region of interest" description="Disordered" evidence="2">
    <location>
        <begin position="83"/>
        <end position="115"/>
    </location>
</feature>
<dbReference type="PROSITE" id="PS50158">
    <property type="entry name" value="ZF_CCHC"/>
    <property type="match status" value="1"/>
</dbReference>
<dbReference type="GO" id="GO:0003676">
    <property type="term" value="F:nucleic acid binding"/>
    <property type="evidence" value="ECO:0007669"/>
    <property type="project" value="InterPro"/>
</dbReference>
<feature type="compositionally biased region" description="Polar residues" evidence="2">
    <location>
        <begin position="156"/>
        <end position="197"/>
    </location>
</feature>
<keyword evidence="1" id="KW-0863">Zinc-finger</keyword>
<feature type="region of interest" description="Disordered" evidence="2">
    <location>
        <begin position="1"/>
        <end position="34"/>
    </location>
</feature>
<evidence type="ECO:0000313" key="5">
    <source>
        <dbReference type="Proteomes" id="UP001054821"/>
    </source>
</evidence>
<dbReference type="AlphaFoldDB" id="A0AAD4W9D1"/>
<evidence type="ECO:0000313" key="4">
    <source>
        <dbReference type="EMBL" id="KAI5338966.1"/>
    </source>
</evidence>
<reference evidence="4 5" key="1">
    <citation type="journal article" date="2022" name="G3 (Bethesda)">
        <title>Whole-genome sequence and methylome profiling of the almond [Prunus dulcis (Mill.) D.A. Webb] cultivar 'Nonpareil'.</title>
        <authorList>
            <person name="D'Amico-Willman K.M."/>
            <person name="Ouma W.Z."/>
            <person name="Meulia T."/>
            <person name="Sideli G.M."/>
            <person name="Gradziel T.M."/>
            <person name="Fresnedo-Ramirez J."/>
        </authorList>
    </citation>
    <scope>NUCLEOTIDE SEQUENCE [LARGE SCALE GENOMIC DNA]</scope>
    <source>
        <strain evidence="4">Clone GOH B32 T37-40</strain>
    </source>
</reference>
<gene>
    <name evidence="4" type="ORF">L3X38_018238</name>
</gene>
<keyword evidence="5" id="KW-1185">Reference proteome</keyword>
<keyword evidence="1" id="KW-0479">Metal-binding</keyword>
<evidence type="ECO:0000256" key="1">
    <source>
        <dbReference type="PROSITE-ProRule" id="PRU00047"/>
    </source>
</evidence>
<accession>A0AAD4W9D1</accession>
<dbReference type="EMBL" id="JAJFAZ020000003">
    <property type="protein sequence ID" value="KAI5338966.1"/>
    <property type="molecule type" value="Genomic_DNA"/>
</dbReference>
<name>A0AAD4W9D1_PRUDU</name>
<proteinExistence type="predicted"/>
<feature type="compositionally biased region" description="Basic residues" evidence="2">
    <location>
        <begin position="91"/>
        <end position="100"/>
    </location>
</feature>
<comment type="caution">
    <text evidence="4">The sequence shown here is derived from an EMBL/GenBank/DDBJ whole genome shotgun (WGS) entry which is preliminary data.</text>
</comment>
<feature type="domain" description="CCHC-type" evidence="3">
    <location>
        <begin position="124"/>
        <end position="140"/>
    </location>
</feature>
<keyword evidence="1" id="KW-0862">Zinc</keyword>
<dbReference type="InterPro" id="IPR001878">
    <property type="entry name" value="Znf_CCHC"/>
</dbReference>
<feature type="region of interest" description="Disordered" evidence="2">
    <location>
        <begin position="132"/>
        <end position="197"/>
    </location>
</feature>
<dbReference type="Proteomes" id="UP001054821">
    <property type="component" value="Chromosome 3"/>
</dbReference>
<organism evidence="4 5">
    <name type="scientific">Prunus dulcis</name>
    <name type="common">Almond</name>
    <name type="synonym">Amygdalus dulcis</name>
    <dbReference type="NCBI Taxonomy" id="3755"/>
    <lineage>
        <taxon>Eukaryota</taxon>
        <taxon>Viridiplantae</taxon>
        <taxon>Streptophyta</taxon>
        <taxon>Embryophyta</taxon>
        <taxon>Tracheophyta</taxon>
        <taxon>Spermatophyta</taxon>
        <taxon>Magnoliopsida</taxon>
        <taxon>eudicotyledons</taxon>
        <taxon>Gunneridae</taxon>
        <taxon>Pentapetalae</taxon>
        <taxon>rosids</taxon>
        <taxon>fabids</taxon>
        <taxon>Rosales</taxon>
        <taxon>Rosaceae</taxon>
        <taxon>Amygdaloideae</taxon>
        <taxon>Amygdaleae</taxon>
        <taxon>Prunus</taxon>
    </lineage>
</organism>
<protein>
    <recommendedName>
        <fullName evidence="3">CCHC-type domain-containing protein</fullName>
    </recommendedName>
</protein>
<evidence type="ECO:0000256" key="2">
    <source>
        <dbReference type="SAM" id="MobiDB-lite"/>
    </source>
</evidence>
<dbReference type="GO" id="GO:0008270">
    <property type="term" value="F:zinc ion binding"/>
    <property type="evidence" value="ECO:0007669"/>
    <property type="project" value="UniProtKB-KW"/>
</dbReference>
<feature type="compositionally biased region" description="Basic and acidic residues" evidence="2">
    <location>
        <begin position="1"/>
        <end position="15"/>
    </location>
</feature>
<sequence length="213" mass="24194">MSDMRRCLKSQERETKKRRRRRAEGKRVQQEEDEQVDIAVALLDQQSQGHCPSSQVGCGPNVDRHRHSRANEELWERTNFPPILPPVYHKQPGRPKKVRAREKDEKPAASTGSKLSRSFHVKIKCSICGEQGHNKRKCDQRGGANNINKVKRSRASRGQPSTISEQTIQPNLANTSTYQPCSSLPMESQPISSVTTNTTRKFRLKSLAKKTKI</sequence>